<evidence type="ECO:0000256" key="10">
    <source>
        <dbReference type="ARBA" id="ARBA00023180"/>
    </source>
</evidence>
<dbReference type="CDD" id="cd00028">
    <property type="entry name" value="B_lectin"/>
    <property type="match status" value="1"/>
</dbReference>
<dbReference type="InterPro" id="IPR000719">
    <property type="entry name" value="Prot_kinase_dom"/>
</dbReference>
<comment type="catalytic activity">
    <reaction evidence="11 13">
        <text>L-threonyl-[protein] + ATP = O-phospho-L-threonyl-[protein] + ADP + H(+)</text>
        <dbReference type="Rhea" id="RHEA:46608"/>
        <dbReference type="Rhea" id="RHEA-COMP:11060"/>
        <dbReference type="Rhea" id="RHEA-COMP:11605"/>
        <dbReference type="ChEBI" id="CHEBI:15378"/>
        <dbReference type="ChEBI" id="CHEBI:30013"/>
        <dbReference type="ChEBI" id="CHEBI:30616"/>
        <dbReference type="ChEBI" id="CHEBI:61977"/>
        <dbReference type="ChEBI" id="CHEBI:456216"/>
        <dbReference type="EC" id="2.7.11.1"/>
    </reaction>
</comment>
<dbReference type="InterPro" id="IPR001245">
    <property type="entry name" value="Ser-Thr/Tyr_kinase_cat_dom"/>
</dbReference>
<feature type="compositionally biased region" description="Polar residues" evidence="14">
    <location>
        <begin position="538"/>
        <end position="548"/>
    </location>
</feature>
<feature type="domain" description="Protein kinase" evidence="15">
    <location>
        <begin position="571"/>
        <end position="846"/>
    </location>
</feature>
<evidence type="ECO:0000256" key="3">
    <source>
        <dbReference type="ARBA" id="ARBA00022527"/>
    </source>
</evidence>
<comment type="subcellular location">
    <subcellularLocation>
        <location evidence="1">Cell membrane</location>
        <topology evidence="1">Single-pass type I membrane protein</topology>
    </subcellularLocation>
</comment>
<dbReference type="PANTHER" id="PTHR27002">
    <property type="entry name" value="RECEPTOR-LIKE SERINE/THREONINE-PROTEIN KINASE SD1-8"/>
    <property type="match status" value="1"/>
</dbReference>
<keyword evidence="7 13" id="KW-0418">Kinase</keyword>
<dbReference type="SUPFAM" id="SSF51110">
    <property type="entry name" value="alpha-D-mannose-specific plant lectins"/>
    <property type="match status" value="1"/>
</dbReference>
<feature type="domain" description="Apple" evidence="17">
    <location>
        <begin position="405"/>
        <end position="489"/>
    </location>
</feature>
<dbReference type="SUPFAM" id="SSF57414">
    <property type="entry name" value="Hairpin loop containing domain-like"/>
    <property type="match status" value="1"/>
</dbReference>
<dbReference type="CDD" id="cd14066">
    <property type="entry name" value="STKc_IRAK"/>
    <property type="match status" value="1"/>
</dbReference>
<evidence type="ECO:0000256" key="7">
    <source>
        <dbReference type="ARBA" id="ARBA00022777"/>
    </source>
</evidence>
<dbReference type="SUPFAM" id="SSF56112">
    <property type="entry name" value="Protein kinase-like (PK-like)"/>
    <property type="match status" value="1"/>
</dbReference>
<feature type="domain" description="Bulb-type lectin" evidence="16">
    <location>
        <begin position="87"/>
        <end position="212"/>
    </location>
</feature>
<name>A0A9E9NQI6_BETPL</name>
<feature type="compositionally biased region" description="Basic residues" evidence="14">
    <location>
        <begin position="71"/>
        <end position="85"/>
    </location>
</feature>
<dbReference type="GO" id="GO:0048544">
    <property type="term" value="P:recognition of pollen"/>
    <property type="evidence" value="ECO:0007669"/>
    <property type="project" value="InterPro"/>
</dbReference>
<dbReference type="InterPro" id="IPR036426">
    <property type="entry name" value="Bulb-type_lectin_dom_sf"/>
</dbReference>
<dbReference type="FunFam" id="1.10.510.10:FF:000060">
    <property type="entry name" value="G-type lectin S-receptor-like serine/threonine-protein kinase"/>
    <property type="match status" value="1"/>
</dbReference>
<dbReference type="FunFam" id="2.90.10.10:FF:000002">
    <property type="entry name" value="Serine/threonine-protein kinase"/>
    <property type="match status" value="1"/>
</dbReference>
<evidence type="ECO:0000256" key="11">
    <source>
        <dbReference type="ARBA" id="ARBA00047899"/>
    </source>
</evidence>
<dbReference type="EMBL" id="OL546148">
    <property type="protein sequence ID" value="WAU86897.1"/>
    <property type="molecule type" value="mRNA"/>
</dbReference>
<evidence type="ECO:0000259" key="17">
    <source>
        <dbReference type="PROSITE" id="PS50948"/>
    </source>
</evidence>
<keyword evidence="2" id="KW-0472">Membrane</keyword>
<feature type="region of interest" description="Disordered" evidence="14">
    <location>
        <begin position="64"/>
        <end position="92"/>
    </location>
</feature>
<evidence type="ECO:0000256" key="9">
    <source>
        <dbReference type="ARBA" id="ARBA00023157"/>
    </source>
</evidence>
<feature type="region of interest" description="Disordered" evidence="14">
    <location>
        <begin position="532"/>
        <end position="551"/>
    </location>
</feature>
<evidence type="ECO:0000256" key="12">
    <source>
        <dbReference type="ARBA" id="ARBA00048679"/>
    </source>
</evidence>
<dbReference type="GO" id="GO:0005524">
    <property type="term" value="F:ATP binding"/>
    <property type="evidence" value="ECO:0007669"/>
    <property type="project" value="UniProtKB-KW"/>
</dbReference>
<evidence type="ECO:0000256" key="13">
    <source>
        <dbReference type="PIRNR" id="PIRNR000641"/>
    </source>
</evidence>
<evidence type="ECO:0000256" key="5">
    <source>
        <dbReference type="ARBA" id="ARBA00022729"/>
    </source>
</evidence>
<keyword evidence="2" id="KW-1003">Cell membrane</keyword>
<dbReference type="Gene3D" id="3.30.200.20">
    <property type="entry name" value="Phosphorylase Kinase, domain 1"/>
    <property type="match status" value="1"/>
</dbReference>
<dbReference type="PANTHER" id="PTHR27002:SF812">
    <property type="entry name" value="RECEPTOR-LIKE SERINE_THREONINE-PROTEIN KINASE"/>
    <property type="match status" value="1"/>
</dbReference>
<dbReference type="InterPro" id="IPR011009">
    <property type="entry name" value="Kinase-like_dom_sf"/>
</dbReference>
<reference evidence="18" key="1">
    <citation type="submission" date="2021-11" db="EMBL/GenBank/DDBJ databases">
        <authorList>
            <person name="Zhang Y."/>
            <person name="Ren M."/>
            <person name="Zhang X."/>
            <person name="Zhou X."/>
            <person name="Yang J."/>
        </authorList>
    </citation>
    <scope>NUCLEOTIDE SEQUENCE</scope>
</reference>
<evidence type="ECO:0000256" key="6">
    <source>
        <dbReference type="ARBA" id="ARBA00022741"/>
    </source>
</evidence>
<evidence type="ECO:0000256" key="2">
    <source>
        <dbReference type="ARBA" id="ARBA00022475"/>
    </source>
</evidence>
<keyword evidence="5" id="KW-0732">Signal</keyword>
<dbReference type="SMART" id="SM00220">
    <property type="entry name" value="S_TKc"/>
    <property type="match status" value="1"/>
</dbReference>
<dbReference type="GO" id="GO:0005886">
    <property type="term" value="C:plasma membrane"/>
    <property type="evidence" value="ECO:0007669"/>
    <property type="project" value="UniProtKB-SubCell"/>
</dbReference>
<dbReference type="AlphaFoldDB" id="A0A9E9NQI6"/>
<keyword evidence="10" id="KW-0325">Glycoprotein</keyword>
<keyword evidence="9" id="KW-1015">Disulfide bond</keyword>
<keyword evidence="8 13" id="KW-0067">ATP-binding</keyword>
<evidence type="ECO:0000313" key="18">
    <source>
        <dbReference type="EMBL" id="WAU86897.1"/>
    </source>
</evidence>
<comment type="catalytic activity">
    <reaction evidence="12 13">
        <text>L-seryl-[protein] + ATP = O-phospho-L-seryl-[protein] + ADP + H(+)</text>
        <dbReference type="Rhea" id="RHEA:17989"/>
        <dbReference type="Rhea" id="RHEA-COMP:9863"/>
        <dbReference type="Rhea" id="RHEA-COMP:11604"/>
        <dbReference type="ChEBI" id="CHEBI:15378"/>
        <dbReference type="ChEBI" id="CHEBI:29999"/>
        <dbReference type="ChEBI" id="CHEBI:30616"/>
        <dbReference type="ChEBI" id="CHEBI:83421"/>
        <dbReference type="ChEBI" id="CHEBI:456216"/>
        <dbReference type="EC" id="2.7.11.1"/>
    </reaction>
</comment>
<evidence type="ECO:0000256" key="14">
    <source>
        <dbReference type="SAM" id="MobiDB-lite"/>
    </source>
</evidence>
<dbReference type="GO" id="GO:0004674">
    <property type="term" value="F:protein serine/threonine kinase activity"/>
    <property type="evidence" value="ECO:0007669"/>
    <property type="project" value="UniProtKB-KW"/>
</dbReference>
<dbReference type="PIRSF" id="PIRSF000641">
    <property type="entry name" value="SRK"/>
    <property type="match status" value="1"/>
</dbReference>
<dbReference type="PROSITE" id="PS00108">
    <property type="entry name" value="PROTEIN_KINASE_ST"/>
    <property type="match status" value="1"/>
</dbReference>
<accession>A0A9E9NQI6</accession>
<keyword evidence="6 13" id="KW-0547">Nucleotide-binding</keyword>
<protein>
    <recommendedName>
        <fullName evidence="13">Receptor-like serine/threonine-protein kinase</fullName>
        <ecNumber evidence="13">2.7.11.1</ecNumber>
    </recommendedName>
</protein>
<dbReference type="EC" id="2.7.11.1" evidence="13"/>
<keyword evidence="4 13" id="KW-0808">Transferase</keyword>
<dbReference type="PROSITE" id="PS50948">
    <property type="entry name" value="PAN"/>
    <property type="match status" value="1"/>
</dbReference>
<dbReference type="InterPro" id="IPR000858">
    <property type="entry name" value="S_locus_glycoprot_dom"/>
</dbReference>
<dbReference type="CDD" id="cd01098">
    <property type="entry name" value="PAN_AP_plant"/>
    <property type="match status" value="1"/>
</dbReference>
<dbReference type="Gene3D" id="2.90.10.10">
    <property type="entry name" value="Bulb-type lectin domain"/>
    <property type="match status" value="1"/>
</dbReference>
<dbReference type="Gene3D" id="1.10.510.10">
    <property type="entry name" value="Transferase(Phosphotransferase) domain 1"/>
    <property type="match status" value="1"/>
</dbReference>
<dbReference type="InterPro" id="IPR008271">
    <property type="entry name" value="Ser/Thr_kinase_AS"/>
</dbReference>
<dbReference type="InterPro" id="IPR024171">
    <property type="entry name" value="SRK-like_kinase"/>
</dbReference>
<dbReference type="InterPro" id="IPR001480">
    <property type="entry name" value="Bulb-type_lectin_dom"/>
</dbReference>
<evidence type="ECO:0000256" key="8">
    <source>
        <dbReference type="ARBA" id="ARBA00022840"/>
    </source>
</evidence>
<evidence type="ECO:0000256" key="1">
    <source>
        <dbReference type="ARBA" id="ARBA00004251"/>
    </source>
</evidence>
<proteinExistence type="evidence at transcript level"/>
<dbReference type="PROSITE" id="PS50011">
    <property type="entry name" value="PROTEIN_KINASE_DOM"/>
    <property type="match status" value="1"/>
</dbReference>
<dbReference type="PROSITE" id="PS50927">
    <property type="entry name" value="BULB_LECTIN"/>
    <property type="match status" value="1"/>
</dbReference>
<keyword evidence="3 13" id="KW-0723">Serine/threonine-protein kinase</keyword>
<dbReference type="Pfam" id="PF07714">
    <property type="entry name" value="PK_Tyr_Ser-Thr"/>
    <property type="match status" value="1"/>
</dbReference>
<sequence length="888" mass="99928">MFSASTLQLYEFPNSQSSAVLCPSMLKLQTSNSRSRKATVLCASQYSNTRFTIPHKLAALQKLEKEAKEDKKKKKTGRRRRRRKGKGDALSAGQPLSASITIQSEGGKFVLGFFRPGASSKIYLGIWYNNNLGVKEIVWVANREKPLSDASSSRLELSKDGNLVLLEDSSNIPFWSTDLTHPLSNSTEAVLRDDGNFVLRNSSNPNTIFWESFDHPTDTWLPGAKLGIDKLTGQSKQLISWKNSEDPAPGMFSFRLAPDGSKQYILEWNRSQSYWSTGIWNEKYFSLAPDMLMNYITNPSFVSNENESYFTYSIQNSSSRFRFVIMPSGQLQQLSWSEKSWAWTLFWSRPVNISDVYGLCGAFGVNYENFTNPCVCLNGFKPSSIEETSLSDWSGGCVRKSPLQCMNTTNANGKKDWFMKIPIVRLPDNSKAYSAVDAMNCEAACMNNCSCRAYAYTSSGCMVWEEDLLNLQNFSNGGETEQNIHLRLAADEIRQQTESVGDFRRAGPCNRAYLMPLNLLFMQAKAQTQSSEFHEINDGTNPKSNVSTRGKKDGELPVFSYESVSAATNNFSAANKLGQGGFGPVYKGKSLKGQEIAVKMLSKKSGQGLEEFRNETILIAKLQHRNLVRLLGCCMEGDEKMLIYEYMPNKSLDFYLFDQTKKRTLNWRTRISIIEGIAQGLLYLHQYSRLRIIHRDLKPSNILLDSEMNPKISDFGMARIVGDNETQTNTHRIVGTYGYMSPEYAMDGLYSIKSDVFSFGVLVLEIVSGKKNTGFYNSESLNLLRYAWELWRDDRSLDLMEPTIGYPSSTSVPLRFINIGLLCVQESPTDRPTMSDVISMISNEYAPLPTPKQPAFTRGRNVMDTNSAVNSVRNGSIYNLTISIMEAR</sequence>
<organism evidence="18">
    <name type="scientific">Betula platyphylla</name>
    <name type="common">Asian white birch</name>
    <dbReference type="NCBI Taxonomy" id="78630"/>
    <lineage>
        <taxon>Eukaryota</taxon>
        <taxon>Viridiplantae</taxon>
        <taxon>Streptophyta</taxon>
        <taxon>Embryophyta</taxon>
        <taxon>Tracheophyta</taxon>
        <taxon>Spermatophyta</taxon>
        <taxon>Magnoliopsida</taxon>
        <taxon>eudicotyledons</taxon>
        <taxon>Gunneridae</taxon>
        <taxon>Pentapetalae</taxon>
        <taxon>rosids</taxon>
        <taxon>fabids</taxon>
        <taxon>Fagales</taxon>
        <taxon>Betulaceae</taxon>
        <taxon>Betula</taxon>
    </lineage>
</organism>
<evidence type="ECO:0000259" key="15">
    <source>
        <dbReference type="PROSITE" id="PS50011"/>
    </source>
</evidence>
<dbReference type="Pfam" id="PF01453">
    <property type="entry name" value="B_lectin"/>
    <property type="match status" value="1"/>
</dbReference>
<dbReference type="SMART" id="SM00473">
    <property type="entry name" value="PAN_AP"/>
    <property type="match status" value="1"/>
</dbReference>
<dbReference type="InterPro" id="IPR003609">
    <property type="entry name" value="Pan_app"/>
</dbReference>
<comment type="similarity">
    <text evidence="13">Belongs to the protein kinase superfamily. Ser/Thr protein kinase family.</text>
</comment>
<evidence type="ECO:0000256" key="4">
    <source>
        <dbReference type="ARBA" id="ARBA00022679"/>
    </source>
</evidence>
<dbReference type="SMART" id="SM00108">
    <property type="entry name" value="B_lectin"/>
    <property type="match status" value="1"/>
</dbReference>
<dbReference type="FunFam" id="3.30.200.20:FF:000951">
    <property type="entry name" value="Uncharacterized protein"/>
    <property type="match status" value="1"/>
</dbReference>
<evidence type="ECO:0000259" key="16">
    <source>
        <dbReference type="PROSITE" id="PS50927"/>
    </source>
</evidence>
<dbReference type="Pfam" id="PF08276">
    <property type="entry name" value="PAN_2"/>
    <property type="match status" value="1"/>
</dbReference>
<dbReference type="Pfam" id="PF00954">
    <property type="entry name" value="S_locus_glycop"/>
    <property type="match status" value="1"/>
</dbReference>